<accession>A0A8B7NJG6</accession>
<dbReference type="GeneID" id="108670803"/>
<proteinExistence type="predicted"/>
<sequence>MASIIKECSLVLHELSNAAVRSGRCPEQSLTQASPGGSRVKSEALEKVDPPPFLEVPAIAIKEEPEDETEEVSIKEEPFFYGNEVCSTAYISPAPALSSFVPCKMEPQVESHNALPNSSQNITAPLSNQVGQHRHQQTLLAALASLGRPAPSNT</sequence>
<gene>
    <name evidence="3" type="primary">LOC108670803</name>
</gene>
<name>A0A8B7NJG6_HYAAZ</name>
<dbReference type="AlphaFoldDB" id="A0A8B7NJG6"/>
<evidence type="ECO:0000256" key="1">
    <source>
        <dbReference type="SAM" id="MobiDB-lite"/>
    </source>
</evidence>
<feature type="region of interest" description="Disordered" evidence="1">
    <location>
        <begin position="23"/>
        <end position="47"/>
    </location>
</feature>
<evidence type="ECO:0000313" key="2">
    <source>
        <dbReference type="Proteomes" id="UP000694843"/>
    </source>
</evidence>
<organism evidence="2 3">
    <name type="scientific">Hyalella azteca</name>
    <name type="common">Amphipod</name>
    <dbReference type="NCBI Taxonomy" id="294128"/>
    <lineage>
        <taxon>Eukaryota</taxon>
        <taxon>Metazoa</taxon>
        <taxon>Ecdysozoa</taxon>
        <taxon>Arthropoda</taxon>
        <taxon>Crustacea</taxon>
        <taxon>Multicrustacea</taxon>
        <taxon>Malacostraca</taxon>
        <taxon>Eumalacostraca</taxon>
        <taxon>Peracarida</taxon>
        <taxon>Amphipoda</taxon>
        <taxon>Senticaudata</taxon>
        <taxon>Talitrida</taxon>
        <taxon>Talitroidea</taxon>
        <taxon>Hyalellidae</taxon>
        <taxon>Hyalella</taxon>
    </lineage>
</organism>
<dbReference type="KEGG" id="hazt:108670803"/>
<evidence type="ECO:0000313" key="3">
    <source>
        <dbReference type="RefSeq" id="XP_018013787.1"/>
    </source>
</evidence>
<reference evidence="3" key="1">
    <citation type="submission" date="2025-08" db="UniProtKB">
        <authorList>
            <consortium name="RefSeq"/>
        </authorList>
    </citation>
    <scope>IDENTIFICATION</scope>
    <source>
        <tissue evidence="3">Whole organism</tissue>
    </source>
</reference>
<dbReference type="RefSeq" id="XP_018013787.1">
    <property type="nucleotide sequence ID" value="XM_018158298.2"/>
</dbReference>
<protein>
    <submittedName>
        <fullName evidence="3">Uncharacterized protein LOC108670803</fullName>
    </submittedName>
</protein>
<keyword evidence="2" id="KW-1185">Reference proteome</keyword>
<dbReference type="Proteomes" id="UP000694843">
    <property type="component" value="Unplaced"/>
</dbReference>